<dbReference type="InterPro" id="IPR006091">
    <property type="entry name" value="Acyl-CoA_Oxase/DH_mid-dom"/>
</dbReference>
<dbReference type="RefSeq" id="WP_051846180.1">
    <property type="nucleotide sequence ID" value="NZ_BJMM01000033.1"/>
</dbReference>
<dbReference type="SUPFAM" id="SSF47203">
    <property type="entry name" value="Acyl-CoA dehydrogenase C-terminal domain-like"/>
    <property type="match status" value="1"/>
</dbReference>
<dbReference type="Gene3D" id="1.20.140.10">
    <property type="entry name" value="Butyryl-CoA Dehydrogenase, subunit A, domain 3"/>
    <property type="match status" value="1"/>
</dbReference>
<dbReference type="AlphaFoldDB" id="A0A4Y3R4H8"/>
<evidence type="ECO:0000259" key="8">
    <source>
        <dbReference type="Pfam" id="PF02770"/>
    </source>
</evidence>
<dbReference type="InterPro" id="IPR036250">
    <property type="entry name" value="AcylCo_DH-like_C"/>
</dbReference>
<feature type="domain" description="Acyl-CoA oxidase/dehydrogenase middle" evidence="8">
    <location>
        <begin position="143"/>
        <end position="232"/>
    </location>
</feature>
<dbReference type="PROSITE" id="PS00072">
    <property type="entry name" value="ACYL_COA_DH_1"/>
    <property type="match status" value="1"/>
</dbReference>
<evidence type="ECO:0000313" key="10">
    <source>
        <dbReference type="EMBL" id="GEB52545.1"/>
    </source>
</evidence>
<evidence type="ECO:0000256" key="5">
    <source>
        <dbReference type="RuleBase" id="RU362125"/>
    </source>
</evidence>
<dbReference type="InterPro" id="IPR037069">
    <property type="entry name" value="AcylCoA_DH/ox_N_sf"/>
</dbReference>
<evidence type="ECO:0000256" key="4">
    <source>
        <dbReference type="ARBA" id="ARBA00022827"/>
    </source>
</evidence>
<dbReference type="Pfam" id="PF02770">
    <property type="entry name" value="Acyl-CoA_dh_M"/>
    <property type="match status" value="1"/>
</dbReference>
<dbReference type="InterPro" id="IPR006089">
    <property type="entry name" value="Acyl-CoA_DH_CS"/>
</dbReference>
<gene>
    <name evidence="10" type="ORF">SCA03_50960</name>
</gene>
<dbReference type="PANTHER" id="PTHR43884:SF12">
    <property type="entry name" value="ISOVALERYL-COA DEHYDROGENASE, MITOCHONDRIAL-RELATED"/>
    <property type="match status" value="1"/>
</dbReference>
<comment type="caution">
    <text evidence="10">The sequence shown here is derived from an EMBL/GenBank/DDBJ whole genome shotgun (WGS) entry which is preliminary data.</text>
</comment>
<evidence type="ECO:0000259" key="9">
    <source>
        <dbReference type="Pfam" id="PF02771"/>
    </source>
</evidence>
<dbReference type="GO" id="GO:0050660">
    <property type="term" value="F:flavin adenine dinucleotide binding"/>
    <property type="evidence" value="ECO:0007669"/>
    <property type="project" value="InterPro"/>
</dbReference>
<dbReference type="Pfam" id="PF02771">
    <property type="entry name" value="Acyl-CoA_dh_N"/>
    <property type="match status" value="1"/>
</dbReference>
<sequence length="419" mass="43570">MTAPGPPGTRNGSGPAAPAPWTEGLELTGEQRAAQAGFADFAARVVAPYADRWDREERLPGEVVRALADSGHLGAVVPADQGGSGLDAVTFGLLNEALGHACSSVRSLLTVHSMVARAVLRWGSRALRDRWLPALARGTAVGAFALTEPEAGSDVAGLRATAEETSGGYRLTGGKRWITCGQFADVFLVFARCPGGPAAFLVERDTPGCTVEPVTGMLGTRAAMTGHVDLDGCEVPAEALVGRVGFGLNAVAADALETGRYSVAWGSAGLGRACVEAAARHAATRRQFDRPLAQHQLVQRLLTEMAVGTGAARLMCLRAGRLLGSRDPQAVEAVWAAKYAAARSAFRAAADAVQVHGAHGCGPDSPVQRLLRDAKVMEIIEGTTEIQQTVIAQSVVRELAGPAKGPVPSENRGAHDDAR</sequence>
<accession>A0A4Y3R4H8</accession>
<evidence type="ECO:0000256" key="6">
    <source>
        <dbReference type="SAM" id="MobiDB-lite"/>
    </source>
</evidence>
<evidence type="ECO:0000256" key="2">
    <source>
        <dbReference type="ARBA" id="ARBA00009347"/>
    </source>
</evidence>
<evidence type="ECO:0000259" key="7">
    <source>
        <dbReference type="Pfam" id="PF00441"/>
    </source>
</evidence>
<feature type="region of interest" description="Disordered" evidence="6">
    <location>
        <begin position="1"/>
        <end position="22"/>
    </location>
</feature>
<dbReference type="Pfam" id="PF00441">
    <property type="entry name" value="Acyl-CoA_dh_1"/>
    <property type="match status" value="1"/>
</dbReference>
<reference evidence="10 11" key="1">
    <citation type="submission" date="2019-06" db="EMBL/GenBank/DDBJ databases">
        <title>Whole genome shotgun sequence of Streptomyces cacaoi subsp. cacaoi NBRC 12748.</title>
        <authorList>
            <person name="Hosoyama A."/>
            <person name="Uohara A."/>
            <person name="Ohji S."/>
            <person name="Ichikawa N."/>
        </authorList>
    </citation>
    <scope>NUCLEOTIDE SEQUENCE [LARGE SCALE GENOMIC DNA]</scope>
    <source>
        <strain evidence="10 11">NBRC 12748</strain>
    </source>
</reference>
<dbReference type="InterPro" id="IPR013786">
    <property type="entry name" value="AcylCoA_DH/ox_N"/>
</dbReference>
<evidence type="ECO:0000313" key="11">
    <source>
        <dbReference type="Proteomes" id="UP000319210"/>
    </source>
</evidence>
<evidence type="ECO:0000256" key="1">
    <source>
        <dbReference type="ARBA" id="ARBA00001974"/>
    </source>
</evidence>
<dbReference type="Gene3D" id="1.10.540.10">
    <property type="entry name" value="Acyl-CoA dehydrogenase/oxidase, N-terminal domain"/>
    <property type="match status" value="1"/>
</dbReference>
<dbReference type="Proteomes" id="UP000319210">
    <property type="component" value="Unassembled WGS sequence"/>
</dbReference>
<comment type="cofactor">
    <cofactor evidence="1 5">
        <name>FAD</name>
        <dbReference type="ChEBI" id="CHEBI:57692"/>
    </cofactor>
</comment>
<evidence type="ECO:0000256" key="3">
    <source>
        <dbReference type="ARBA" id="ARBA00022630"/>
    </source>
</evidence>
<feature type="domain" description="Acyl-CoA dehydrogenase/oxidase N-terminal" evidence="9">
    <location>
        <begin position="29"/>
        <end position="138"/>
    </location>
</feature>
<organism evidence="10 11">
    <name type="scientific">Streptomyces cacaoi</name>
    <dbReference type="NCBI Taxonomy" id="1898"/>
    <lineage>
        <taxon>Bacteria</taxon>
        <taxon>Bacillati</taxon>
        <taxon>Actinomycetota</taxon>
        <taxon>Actinomycetes</taxon>
        <taxon>Kitasatosporales</taxon>
        <taxon>Streptomycetaceae</taxon>
        <taxon>Streptomyces</taxon>
    </lineage>
</organism>
<dbReference type="SUPFAM" id="SSF56645">
    <property type="entry name" value="Acyl-CoA dehydrogenase NM domain-like"/>
    <property type="match status" value="1"/>
</dbReference>
<dbReference type="InterPro" id="IPR009075">
    <property type="entry name" value="AcylCo_DH/oxidase_C"/>
</dbReference>
<feature type="domain" description="Acyl-CoA dehydrogenase/oxidase C-terminal" evidence="7">
    <location>
        <begin position="251"/>
        <end position="395"/>
    </location>
</feature>
<dbReference type="InterPro" id="IPR046373">
    <property type="entry name" value="Acyl-CoA_Oxase/DH_mid-dom_sf"/>
</dbReference>
<protein>
    <submittedName>
        <fullName evidence="10">Acyl-CoA dehydrogenase</fullName>
    </submittedName>
</protein>
<dbReference type="Gene3D" id="2.40.110.10">
    <property type="entry name" value="Butyryl-CoA Dehydrogenase, subunit A, domain 2"/>
    <property type="match status" value="1"/>
</dbReference>
<dbReference type="InterPro" id="IPR009100">
    <property type="entry name" value="AcylCoA_DH/oxidase_NM_dom_sf"/>
</dbReference>
<name>A0A4Y3R4H8_STRCI</name>
<dbReference type="PIRSF" id="PIRSF016578">
    <property type="entry name" value="HsaA"/>
    <property type="match status" value="1"/>
</dbReference>
<dbReference type="EMBL" id="BJMM01000033">
    <property type="protein sequence ID" value="GEB52545.1"/>
    <property type="molecule type" value="Genomic_DNA"/>
</dbReference>
<keyword evidence="3 5" id="KW-0285">Flavoprotein</keyword>
<dbReference type="GO" id="GO:0003995">
    <property type="term" value="F:acyl-CoA dehydrogenase activity"/>
    <property type="evidence" value="ECO:0007669"/>
    <property type="project" value="InterPro"/>
</dbReference>
<proteinExistence type="inferred from homology"/>
<keyword evidence="5" id="KW-0560">Oxidoreductase</keyword>
<keyword evidence="4 5" id="KW-0274">FAD</keyword>
<dbReference type="PANTHER" id="PTHR43884">
    <property type="entry name" value="ACYL-COA DEHYDROGENASE"/>
    <property type="match status" value="1"/>
</dbReference>
<comment type="similarity">
    <text evidence="2 5">Belongs to the acyl-CoA dehydrogenase family.</text>
</comment>
<keyword evidence="11" id="KW-1185">Reference proteome</keyword>
<dbReference type="OrthoDB" id="9802447at2"/>